<gene>
    <name evidence="1" type="ORF">PoB_006419500</name>
</gene>
<accession>A0AAV4D0N7</accession>
<evidence type="ECO:0000313" key="1">
    <source>
        <dbReference type="EMBL" id="GFO37690.1"/>
    </source>
</evidence>
<keyword evidence="2" id="KW-1185">Reference proteome</keyword>
<evidence type="ECO:0000313" key="2">
    <source>
        <dbReference type="Proteomes" id="UP000735302"/>
    </source>
</evidence>
<dbReference type="Proteomes" id="UP000735302">
    <property type="component" value="Unassembled WGS sequence"/>
</dbReference>
<dbReference type="AlphaFoldDB" id="A0AAV4D0N7"/>
<sequence length="77" mass="8639">MNRRIAAKGRKQYRLLHPGVERQVKAIVKPSPFIPGSVLAHVEAKIPLKSAMLEFLARLEQALAWDQPVLCNSLPQL</sequence>
<proteinExistence type="predicted"/>
<dbReference type="EMBL" id="BLXT01007302">
    <property type="protein sequence ID" value="GFO37690.1"/>
    <property type="molecule type" value="Genomic_DNA"/>
</dbReference>
<reference evidence="1 2" key="1">
    <citation type="journal article" date="2021" name="Elife">
        <title>Chloroplast acquisition without the gene transfer in kleptoplastic sea slugs, Plakobranchus ocellatus.</title>
        <authorList>
            <person name="Maeda T."/>
            <person name="Takahashi S."/>
            <person name="Yoshida T."/>
            <person name="Shimamura S."/>
            <person name="Takaki Y."/>
            <person name="Nagai Y."/>
            <person name="Toyoda A."/>
            <person name="Suzuki Y."/>
            <person name="Arimoto A."/>
            <person name="Ishii H."/>
            <person name="Satoh N."/>
            <person name="Nishiyama T."/>
            <person name="Hasebe M."/>
            <person name="Maruyama T."/>
            <person name="Minagawa J."/>
            <person name="Obokata J."/>
            <person name="Shigenobu S."/>
        </authorList>
    </citation>
    <scope>NUCLEOTIDE SEQUENCE [LARGE SCALE GENOMIC DNA]</scope>
</reference>
<protein>
    <submittedName>
        <fullName evidence="1">Uncharacterized protein</fullName>
    </submittedName>
</protein>
<name>A0AAV4D0N7_9GAST</name>
<comment type="caution">
    <text evidence="1">The sequence shown here is derived from an EMBL/GenBank/DDBJ whole genome shotgun (WGS) entry which is preliminary data.</text>
</comment>
<organism evidence="1 2">
    <name type="scientific">Plakobranchus ocellatus</name>
    <dbReference type="NCBI Taxonomy" id="259542"/>
    <lineage>
        <taxon>Eukaryota</taxon>
        <taxon>Metazoa</taxon>
        <taxon>Spiralia</taxon>
        <taxon>Lophotrochozoa</taxon>
        <taxon>Mollusca</taxon>
        <taxon>Gastropoda</taxon>
        <taxon>Heterobranchia</taxon>
        <taxon>Euthyneura</taxon>
        <taxon>Panpulmonata</taxon>
        <taxon>Sacoglossa</taxon>
        <taxon>Placobranchoidea</taxon>
        <taxon>Plakobranchidae</taxon>
        <taxon>Plakobranchus</taxon>
    </lineage>
</organism>